<accession>A0A4Q7PG01</accession>
<keyword evidence="2" id="KW-1185">Reference proteome</keyword>
<reference evidence="1 2" key="1">
    <citation type="submission" date="2019-02" db="EMBL/GenBank/DDBJ databases">
        <title>Genomic Encyclopedia of Type Strains, Phase IV (KMG-IV): sequencing the most valuable type-strain genomes for metagenomic binning, comparative biology and taxonomic classification.</title>
        <authorList>
            <person name="Goeker M."/>
        </authorList>
    </citation>
    <scope>NUCLEOTIDE SEQUENCE [LARGE SCALE GENOMIC DNA]</scope>
    <source>
        <strain evidence="1 2">DSM 17196</strain>
    </source>
</reference>
<comment type="caution">
    <text evidence="1">The sequence shown here is derived from an EMBL/GenBank/DDBJ whole genome shotgun (WGS) entry which is preliminary data.</text>
</comment>
<gene>
    <name evidence="1" type="ORF">EV197_0643</name>
</gene>
<dbReference type="Proteomes" id="UP000292262">
    <property type="component" value="Unassembled WGS sequence"/>
</dbReference>
<sequence>MNILNIPYFAGGLSHLIPLYVLHHKYIKKDKQIKNQFFVSNNLQNFLRHQGVECVSMDYFDGKDSLLFTEDQELMRKYLLTKQEEAFQKVQPDLIIEDTATSSPLIAEKKGIPRISIQRTGIFRSIDKKYRNQLHVHSLQKGGFTDKSDVFTITNNLNSERSINSDSEFLKNYNKPKVKIIPGIPSIECLPYNIADKDSYFYSGPLIVMDKPSKSLSTRLNSFLRINKNKPIVFITTGTVDKTPIASFIKHFVERGYAVITTCNTEINQSYPDSVFFNKLLPLHYICSISDLVFHQCGSGMYHYPIMNGKASLTIGTQCYDREDIAQRLQQLGVSGHIPHPDDNPNYWDIFIEKVNQFEQSRLVDDKMIEKLRIEIENTMSTFDMKEVIDYAIN</sequence>
<name>A0A4Q7PG01_9FLAO</name>
<protein>
    <submittedName>
        <fullName evidence="1">UDP:flavonoid glycosyltransferase YjiC (YdhE family)</fullName>
    </submittedName>
</protein>
<evidence type="ECO:0000313" key="2">
    <source>
        <dbReference type="Proteomes" id="UP000292262"/>
    </source>
</evidence>
<dbReference type="OrthoDB" id="1234466at2"/>
<dbReference type="Gene3D" id="3.40.50.2000">
    <property type="entry name" value="Glycogen Phosphorylase B"/>
    <property type="match status" value="2"/>
</dbReference>
<dbReference type="GO" id="GO:0016740">
    <property type="term" value="F:transferase activity"/>
    <property type="evidence" value="ECO:0007669"/>
    <property type="project" value="UniProtKB-KW"/>
</dbReference>
<dbReference type="SUPFAM" id="SSF53756">
    <property type="entry name" value="UDP-Glycosyltransferase/glycogen phosphorylase"/>
    <property type="match status" value="1"/>
</dbReference>
<dbReference type="AlphaFoldDB" id="A0A4Q7PG01"/>
<keyword evidence="1" id="KW-0808">Transferase</keyword>
<proteinExistence type="predicted"/>
<dbReference type="RefSeq" id="WP_130285273.1">
    <property type="nucleotide sequence ID" value="NZ_SGXE01000001.1"/>
</dbReference>
<organism evidence="1 2">
    <name type="scientific">Aquimarina brevivitae</name>
    <dbReference type="NCBI Taxonomy" id="323412"/>
    <lineage>
        <taxon>Bacteria</taxon>
        <taxon>Pseudomonadati</taxon>
        <taxon>Bacteroidota</taxon>
        <taxon>Flavobacteriia</taxon>
        <taxon>Flavobacteriales</taxon>
        <taxon>Flavobacteriaceae</taxon>
        <taxon>Aquimarina</taxon>
    </lineage>
</organism>
<dbReference type="EMBL" id="SGXE01000001">
    <property type="protein sequence ID" value="RZS99433.1"/>
    <property type="molecule type" value="Genomic_DNA"/>
</dbReference>
<evidence type="ECO:0000313" key="1">
    <source>
        <dbReference type="EMBL" id="RZS99433.1"/>
    </source>
</evidence>